<dbReference type="SUPFAM" id="SSF51971">
    <property type="entry name" value="Nucleotide-binding domain"/>
    <property type="match status" value="1"/>
</dbReference>
<sequence>MLGRGLRVRATLVARAGQHQIWRGRGAFACFSTSIQAASSSEKHIAVVGGGAAGLYTASRLLAKAQDIRIDVFEQLPTPYGLVRFGVAPDHPEVKNCTTKFAQVCDDSRVRLFGNIKIGNGPLLSLERLLSVYDGVVLSYGASEDRKLGIPGEDRAGVVSAREFVAWYNGLPEAQELNPDLESSDRVVIVGQGNVGLDCARILLTDPEDLAKTDITARALDRLRRSKVRHVEMVGRRGPLQVAFTTKELREMTKIPGVAFICDRELVARECERWAGQVEKNRSLKRMMDLLLKHATGDPVGGAAGKERSFTLRFLRSPVEVEGGPERGAALGVRFRVNRLEEGAGEAARAVGTDEFVTVPCGMMLRSIGYASTAVDATAPFDRQRGIVPNIGGRVTDGHGQVVPGLYAAGWVKRGPVGVIATTMQDAYHTGDAILADIHNGYIIGNSDKTRAINEMLARAGVLDKCVTNAEWKRLEAFEVEAGRAAGKPREKVTGVAQMLDIVRK</sequence>
<evidence type="ECO:0000259" key="11">
    <source>
        <dbReference type="Pfam" id="PF07992"/>
    </source>
</evidence>
<dbReference type="OrthoDB" id="333024at2759"/>
<evidence type="ECO:0000256" key="5">
    <source>
        <dbReference type="ARBA" id="ARBA00022857"/>
    </source>
</evidence>
<feature type="binding site" evidence="10">
    <location>
        <begin position="192"/>
        <end position="195"/>
    </location>
    <ligand>
        <name>NADP(+)</name>
        <dbReference type="ChEBI" id="CHEBI:58349"/>
    </ligand>
</feature>
<dbReference type="InterPro" id="IPR036188">
    <property type="entry name" value="FAD/NAD-bd_sf"/>
</dbReference>
<evidence type="ECO:0000256" key="8">
    <source>
        <dbReference type="PIRNR" id="PIRNR000362"/>
    </source>
</evidence>
<feature type="binding site" evidence="9">
    <location>
        <position position="53"/>
    </location>
    <ligand>
        <name>FAD</name>
        <dbReference type="ChEBI" id="CHEBI:57692"/>
    </ligand>
</feature>
<dbReference type="Gene3D" id="3.40.50.720">
    <property type="entry name" value="NAD(P)-binding Rossmann-like Domain"/>
    <property type="match status" value="1"/>
</dbReference>
<keyword evidence="13" id="KW-1185">Reference proteome</keyword>
<name>A0A9W8BNE7_9FUNG</name>
<evidence type="ECO:0000256" key="3">
    <source>
        <dbReference type="ARBA" id="ARBA00022630"/>
    </source>
</evidence>
<feature type="binding site" evidence="10">
    <location>
        <position position="418"/>
    </location>
    <ligand>
        <name>NADP(+)</name>
        <dbReference type="ChEBI" id="CHEBI:58349"/>
    </ligand>
</feature>
<feature type="binding site" evidence="10">
    <location>
        <position position="248"/>
    </location>
    <ligand>
        <name>NADP(+)</name>
        <dbReference type="ChEBI" id="CHEBI:58349"/>
    </ligand>
</feature>
<evidence type="ECO:0000256" key="4">
    <source>
        <dbReference type="ARBA" id="ARBA00022827"/>
    </source>
</evidence>
<dbReference type="InterPro" id="IPR055275">
    <property type="entry name" value="Ferredox_Rdtase"/>
</dbReference>
<dbReference type="GO" id="GO:0016491">
    <property type="term" value="F:oxidoreductase activity"/>
    <property type="evidence" value="ECO:0007669"/>
    <property type="project" value="UniProtKB-KW"/>
</dbReference>
<gene>
    <name evidence="12" type="primary">ARH1</name>
    <name evidence="12" type="ORF">H4R26_000561</name>
</gene>
<evidence type="ECO:0000256" key="1">
    <source>
        <dbReference type="ARBA" id="ARBA00001974"/>
    </source>
</evidence>
<evidence type="ECO:0000256" key="9">
    <source>
        <dbReference type="PIRSR" id="PIRSR000362-1"/>
    </source>
</evidence>
<comment type="subcellular location">
    <subcellularLocation>
        <location evidence="8">Mitochondrion</location>
    </subcellularLocation>
</comment>
<dbReference type="InterPro" id="IPR021163">
    <property type="entry name" value="Ferredox_Rdtase_adrenod"/>
</dbReference>
<protein>
    <recommendedName>
        <fullName evidence="8">NADPH:adrenodoxin oxidoreductase, mitochondrial</fullName>
        <ecNumber evidence="8">1.18.1.6</ecNumber>
    </recommendedName>
</protein>
<dbReference type="PANTHER" id="PTHR48467:SF1">
    <property type="entry name" value="GLUTAMATE SYNTHASE 1 [NADH], CHLOROPLASTIC-LIKE"/>
    <property type="match status" value="1"/>
</dbReference>
<evidence type="ECO:0000256" key="6">
    <source>
        <dbReference type="ARBA" id="ARBA00023002"/>
    </source>
</evidence>
<dbReference type="AlphaFoldDB" id="A0A9W8BNE7"/>
<dbReference type="InterPro" id="IPR023753">
    <property type="entry name" value="FAD/NAD-binding_dom"/>
</dbReference>
<dbReference type="PANTHER" id="PTHR48467">
    <property type="entry name" value="GLUTAMATE SYNTHASE 1 [NADH], CHLOROPLASTIC-LIKE"/>
    <property type="match status" value="1"/>
</dbReference>
<comment type="similarity">
    <text evidence="2 8">Belongs to the ferredoxin--NADP reductase type 1 family.</text>
</comment>
<feature type="binding site" evidence="9">
    <location>
        <position position="118"/>
    </location>
    <ligand>
        <name>FAD</name>
        <dbReference type="ChEBI" id="CHEBI:57692"/>
    </ligand>
</feature>
<keyword evidence="3 8" id="KW-0285">Flavoprotein</keyword>
<feature type="binding site" evidence="9">
    <location>
        <position position="411"/>
    </location>
    <ligand>
        <name>FAD</name>
        <dbReference type="ChEBI" id="CHEBI:57692"/>
    </ligand>
</feature>
<proteinExistence type="inferred from homology"/>
<feature type="domain" description="FAD/NAD(P)-binding" evidence="11">
    <location>
        <begin position="44"/>
        <end position="208"/>
    </location>
</feature>
<feature type="binding site" evidence="9">
    <location>
        <begin position="418"/>
        <end position="420"/>
    </location>
    <ligand>
        <name>FAD</name>
        <dbReference type="ChEBI" id="CHEBI:57692"/>
    </ligand>
</feature>
<evidence type="ECO:0000256" key="7">
    <source>
        <dbReference type="ARBA" id="ARBA00048933"/>
    </source>
</evidence>
<keyword evidence="8" id="KW-0496">Mitochondrion</keyword>
<dbReference type="PRINTS" id="PR00419">
    <property type="entry name" value="ADXRDTASE"/>
</dbReference>
<dbReference type="Pfam" id="PF07992">
    <property type="entry name" value="Pyr_redox_2"/>
    <property type="match status" value="1"/>
</dbReference>
<comment type="cofactor">
    <cofactor evidence="1 8 9">
        <name>FAD</name>
        <dbReference type="ChEBI" id="CHEBI:57692"/>
    </cofactor>
</comment>
<keyword evidence="4 8" id="KW-0274">FAD</keyword>
<comment type="caution">
    <text evidence="12">The sequence shown here is derived from an EMBL/GenBank/DDBJ whole genome shotgun (WGS) entry which is preliminary data.</text>
</comment>
<evidence type="ECO:0000313" key="12">
    <source>
        <dbReference type="EMBL" id="KAJ2007831.1"/>
    </source>
</evidence>
<keyword evidence="6 8" id="KW-0560">Oxidoreductase</keyword>
<evidence type="ECO:0000256" key="2">
    <source>
        <dbReference type="ARBA" id="ARBA00008312"/>
    </source>
</evidence>
<dbReference type="EMBL" id="JANBQF010000017">
    <property type="protein sequence ID" value="KAJ2007831.1"/>
    <property type="molecule type" value="Genomic_DNA"/>
</dbReference>
<reference evidence="12" key="1">
    <citation type="submission" date="2022-07" db="EMBL/GenBank/DDBJ databases">
        <title>Phylogenomic reconstructions and comparative analyses of Kickxellomycotina fungi.</title>
        <authorList>
            <person name="Reynolds N.K."/>
            <person name="Stajich J.E."/>
            <person name="Barry K."/>
            <person name="Grigoriev I.V."/>
            <person name="Crous P."/>
            <person name="Smith M.E."/>
        </authorList>
    </citation>
    <scope>NUCLEOTIDE SEQUENCE</scope>
    <source>
        <strain evidence="12">IMI 214461</strain>
    </source>
</reference>
<dbReference type="Gene3D" id="3.50.50.60">
    <property type="entry name" value="FAD/NAD(P)-binding domain"/>
    <property type="match status" value="1"/>
</dbReference>
<keyword evidence="5 8" id="KW-0521">NADP</keyword>
<dbReference type="PIRSF" id="PIRSF000362">
    <property type="entry name" value="FNR"/>
    <property type="match status" value="1"/>
</dbReference>
<evidence type="ECO:0000313" key="13">
    <source>
        <dbReference type="Proteomes" id="UP001150907"/>
    </source>
</evidence>
<dbReference type="EC" id="1.18.1.6" evidence="8"/>
<feature type="binding site" evidence="9">
    <location>
        <position position="74"/>
    </location>
    <ligand>
        <name>FAD</name>
        <dbReference type="ChEBI" id="CHEBI:57692"/>
    </ligand>
</feature>
<comment type="catalytic activity">
    <reaction evidence="7 8">
        <text>2 reduced [adrenodoxin] + NADP(+) + H(+) = 2 oxidized [adrenodoxin] + NADPH</text>
        <dbReference type="Rhea" id="RHEA:42312"/>
        <dbReference type="Rhea" id="RHEA-COMP:9998"/>
        <dbReference type="Rhea" id="RHEA-COMP:9999"/>
        <dbReference type="ChEBI" id="CHEBI:15378"/>
        <dbReference type="ChEBI" id="CHEBI:33737"/>
        <dbReference type="ChEBI" id="CHEBI:33738"/>
        <dbReference type="ChEBI" id="CHEBI:57783"/>
        <dbReference type="ChEBI" id="CHEBI:58349"/>
        <dbReference type="EC" id="1.18.1.6"/>
    </reaction>
</comment>
<feature type="binding site" evidence="9">
    <location>
        <position position="82"/>
    </location>
    <ligand>
        <name>FAD</name>
        <dbReference type="ChEBI" id="CHEBI:57692"/>
    </ligand>
</feature>
<accession>A0A9W8BNE7</accession>
<organism evidence="12 13">
    <name type="scientific">Coemansia thaxteri</name>
    <dbReference type="NCBI Taxonomy" id="2663907"/>
    <lineage>
        <taxon>Eukaryota</taxon>
        <taxon>Fungi</taxon>
        <taxon>Fungi incertae sedis</taxon>
        <taxon>Zoopagomycota</taxon>
        <taxon>Kickxellomycotina</taxon>
        <taxon>Kickxellomycetes</taxon>
        <taxon>Kickxellales</taxon>
        <taxon>Kickxellaceae</taxon>
        <taxon>Coemansia</taxon>
    </lineage>
</organism>
<dbReference type="GO" id="GO:0005739">
    <property type="term" value="C:mitochondrion"/>
    <property type="evidence" value="ECO:0007669"/>
    <property type="project" value="UniProtKB-SubCell"/>
</dbReference>
<feature type="binding site" evidence="10">
    <location>
        <begin position="236"/>
        <end position="237"/>
    </location>
    <ligand>
        <name>NADP(+)</name>
        <dbReference type="ChEBI" id="CHEBI:58349"/>
    </ligand>
</feature>
<evidence type="ECO:0000256" key="10">
    <source>
        <dbReference type="PIRSR" id="PIRSR000362-2"/>
    </source>
</evidence>
<dbReference type="Proteomes" id="UP001150907">
    <property type="component" value="Unassembled WGS sequence"/>
</dbReference>